<proteinExistence type="inferred from homology"/>
<dbReference type="PROSITE" id="PS00107">
    <property type="entry name" value="PROTEIN_KINASE_ATP"/>
    <property type="match status" value="1"/>
</dbReference>
<dbReference type="RefSeq" id="XP_006680228.1">
    <property type="nucleotide sequence ID" value="XM_006680165.1"/>
</dbReference>
<evidence type="ECO:0000256" key="8">
    <source>
        <dbReference type="RuleBase" id="RU000304"/>
    </source>
</evidence>
<evidence type="ECO:0000313" key="11">
    <source>
        <dbReference type="Proteomes" id="UP000007241"/>
    </source>
</evidence>
<dbReference type="GO" id="GO:0004709">
    <property type="term" value="F:MAP kinase kinase kinase activity"/>
    <property type="evidence" value="ECO:0007669"/>
    <property type="project" value="UniProtKB-ARBA"/>
</dbReference>
<feature type="domain" description="Protein kinase" evidence="9">
    <location>
        <begin position="4"/>
        <end position="262"/>
    </location>
</feature>
<dbReference type="CDD" id="cd06606">
    <property type="entry name" value="STKc_MAPKKK"/>
    <property type="match status" value="1"/>
</dbReference>
<dbReference type="SMART" id="SM00220">
    <property type="entry name" value="S_TKc"/>
    <property type="match status" value="1"/>
</dbReference>
<dbReference type="InterPro" id="IPR000719">
    <property type="entry name" value="Prot_kinase_dom"/>
</dbReference>
<keyword evidence="3" id="KW-0808">Transferase</keyword>
<dbReference type="InterPro" id="IPR017441">
    <property type="entry name" value="Protein_kinase_ATP_BS"/>
</dbReference>
<name>F4P731_BATDJ</name>
<gene>
    <name evidence="10" type="ORF">BATDEDRAFT_3892</name>
</gene>
<dbReference type="HOGENOM" id="CLU_000288_63_23_1"/>
<dbReference type="PROSITE" id="PS00108">
    <property type="entry name" value="PROTEIN_KINASE_ST"/>
    <property type="match status" value="1"/>
</dbReference>
<keyword evidence="4 7" id="KW-0547">Nucleotide-binding</keyword>
<dbReference type="STRING" id="684364.F4P731"/>
<dbReference type="PANTHER" id="PTHR48016:SF56">
    <property type="entry name" value="MAPKK KINASE"/>
    <property type="match status" value="1"/>
</dbReference>
<evidence type="ECO:0000256" key="7">
    <source>
        <dbReference type="PROSITE-ProRule" id="PRU10141"/>
    </source>
</evidence>
<dbReference type="AlphaFoldDB" id="F4P731"/>
<dbReference type="InterPro" id="IPR008271">
    <property type="entry name" value="Ser/Thr_kinase_AS"/>
</dbReference>
<evidence type="ECO:0000256" key="3">
    <source>
        <dbReference type="ARBA" id="ARBA00022679"/>
    </source>
</evidence>
<dbReference type="EMBL" id="GL882887">
    <property type="protein sequence ID" value="EGF78793.1"/>
    <property type="molecule type" value="Genomic_DNA"/>
</dbReference>
<dbReference type="PROSITE" id="PS50011">
    <property type="entry name" value="PROTEIN_KINASE_DOM"/>
    <property type="match status" value="1"/>
</dbReference>
<evidence type="ECO:0000256" key="4">
    <source>
        <dbReference type="ARBA" id="ARBA00022741"/>
    </source>
</evidence>
<dbReference type="Gene3D" id="1.10.510.10">
    <property type="entry name" value="Transferase(Phosphotransferase) domain 1"/>
    <property type="match status" value="1"/>
</dbReference>
<dbReference type="PANTHER" id="PTHR48016">
    <property type="entry name" value="MAP KINASE KINASE KINASE SSK2-RELATED-RELATED"/>
    <property type="match status" value="1"/>
</dbReference>
<evidence type="ECO:0000256" key="2">
    <source>
        <dbReference type="ARBA" id="ARBA00022527"/>
    </source>
</evidence>
<feature type="binding site" evidence="7">
    <location>
        <position position="33"/>
    </location>
    <ligand>
        <name>ATP</name>
        <dbReference type="ChEBI" id="CHEBI:30616"/>
    </ligand>
</feature>
<dbReference type="InterPro" id="IPR001245">
    <property type="entry name" value="Ser-Thr/Tyr_kinase_cat_dom"/>
</dbReference>
<dbReference type="OrthoDB" id="266718at2759"/>
<comment type="similarity">
    <text evidence="1">Belongs to the protein kinase superfamily. STE Ser/Thr protein kinase family. MAP kinase kinase kinase subfamily.</text>
</comment>
<evidence type="ECO:0000259" key="9">
    <source>
        <dbReference type="PROSITE" id="PS50011"/>
    </source>
</evidence>
<keyword evidence="6 7" id="KW-0067">ATP-binding</keyword>
<feature type="non-terminal residue" evidence="10">
    <location>
        <position position="1"/>
    </location>
</feature>
<protein>
    <recommendedName>
        <fullName evidence="9">Protein kinase domain-containing protein</fullName>
    </recommendedName>
</protein>
<evidence type="ECO:0000256" key="5">
    <source>
        <dbReference type="ARBA" id="ARBA00022777"/>
    </source>
</evidence>
<dbReference type="Pfam" id="PF00069">
    <property type="entry name" value="Pkinase"/>
    <property type="match status" value="1"/>
</dbReference>
<dbReference type="SUPFAM" id="SSF56112">
    <property type="entry name" value="Protein kinase-like (PK-like)"/>
    <property type="match status" value="1"/>
</dbReference>
<accession>F4P731</accession>
<organism evidence="10 11">
    <name type="scientific">Batrachochytrium dendrobatidis (strain JAM81 / FGSC 10211)</name>
    <name type="common">Frog chytrid fungus</name>
    <dbReference type="NCBI Taxonomy" id="684364"/>
    <lineage>
        <taxon>Eukaryota</taxon>
        <taxon>Fungi</taxon>
        <taxon>Fungi incertae sedis</taxon>
        <taxon>Chytridiomycota</taxon>
        <taxon>Chytridiomycota incertae sedis</taxon>
        <taxon>Chytridiomycetes</taxon>
        <taxon>Rhizophydiales</taxon>
        <taxon>Rhizophydiales incertae sedis</taxon>
        <taxon>Batrachochytrium</taxon>
    </lineage>
</organism>
<dbReference type="PRINTS" id="PR00109">
    <property type="entry name" value="TYRKINASE"/>
</dbReference>
<dbReference type="FunFam" id="3.30.200.20:FF:000387">
    <property type="entry name" value="Serine/threonine-protein kinase STE11"/>
    <property type="match status" value="1"/>
</dbReference>
<reference evidence="10 11" key="1">
    <citation type="submission" date="2009-12" db="EMBL/GenBank/DDBJ databases">
        <title>The draft genome of Batrachochytrium dendrobatidis.</title>
        <authorList>
            <consortium name="US DOE Joint Genome Institute (JGI-PGF)"/>
            <person name="Kuo A."/>
            <person name="Salamov A."/>
            <person name="Schmutz J."/>
            <person name="Lucas S."/>
            <person name="Pitluck S."/>
            <person name="Rosenblum E."/>
            <person name="Stajich J."/>
            <person name="Eisen M."/>
            <person name="Grigoriev I.V."/>
        </authorList>
    </citation>
    <scope>NUCLEOTIDE SEQUENCE [LARGE SCALE GENOMIC DNA]</scope>
    <source>
        <strain evidence="11">JAM81 / FGSC 10211</strain>
    </source>
</reference>
<dbReference type="InterPro" id="IPR050538">
    <property type="entry name" value="MAP_kinase_kinase_kinase"/>
</dbReference>
<evidence type="ECO:0000256" key="6">
    <source>
        <dbReference type="ARBA" id="ARBA00022840"/>
    </source>
</evidence>
<dbReference type="InParanoid" id="F4P731"/>
<dbReference type="OMA" id="ERWSCSQ"/>
<dbReference type="Proteomes" id="UP000007241">
    <property type="component" value="Unassembled WGS sequence"/>
</dbReference>
<feature type="non-terminal residue" evidence="10">
    <location>
        <position position="262"/>
    </location>
</feature>
<dbReference type="GO" id="GO:0005524">
    <property type="term" value="F:ATP binding"/>
    <property type="evidence" value="ECO:0007669"/>
    <property type="project" value="UniProtKB-UniRule"/>
</dbReference>
<keyword evidence="5" id="KW-0418">Kinase</keyword>
<sequence length="262" mass="29323">PVRWEQGQLIGQGAFGRVFHALDLDTGAIMAVKQVILGGDDNPQRMKQEDSLRREIELFKDLDHVNIVQYLGFEITNTAFNVFLEYVSGGSIAGCLAKCGKFDEHIVKNFTAQILCGIEYLHSKNIIHRDVKGANMLIDNEGRVKISDFGISKKNEYMAYQRMTRMSLQGSIYWMAPEVARGKGYSAKVDIWSLGCLVLEMLTGEHPWFKVPGNIIYLLGMGNSPPISDKVSADAKEFIQWALTVDAEKRPTASGLLCHFFV</sequence>
<evidence type="ECO:0000256" key="1">
    <source>
        <dbReference type="ARBA" id="ARBA00006529"/>
    </source>
</evidence>
<dbReference type="InterPro" id="IPR011009">
    <property type="entry name" value="Kinase-like_dom_sf"/>
</dbReference>
<keyword evidence="11" id="KW-1185">Reference proteome</keyword>
<evidence type="ECO:0000313" key="10">
    <source>
        <dbReference type="EMBL" id="EGF78793.1"/>
    </source>
</evidence>
<dbReference type="GeneID" id="18241470"/>
<keyword evidence="2 8" id="KW-0723">Serine/threonine-protein kinase</keyword>